<keyword evidence="6" id="KW-0479">Metal-binding</keyword>
<dbReference type="Pfam" id="PF02548">
    <property type="entry name" value="Pantoate_transf"/>
    <property type="match status" value="1"/>
</dbReference>
<dbReference type="GO" id="GO:0015940">
    <property type="term" value="P:pantothenate biosynthetic process"/>
    <property type="evidence" value="ECO:0007669"/>
    <property type="project" value="UniProtKB-UniPathway"/>
</dbReference>
<keyword evidence="16" id="KW-1185">Reference proteome</keyword>
<evidence type="ECO:0000256" key="13">
    <source>
        <dbReference type="RuleBase" id="RU362100"/>
    </source>
</evidence>
<dbReference type="RefSeq" id="XP_021872687.1">
    <property type="nucleotide sequence ID" value="XM_022014922.1"/>
</dbReference>
<feature type="region of interest" description="Disordered" evidence="14">
    <location>
        <begin position="87"/>
        <end position="115"/>
    </location>
</feature>
<keyword evidence="5 13" id="KW-0808">Transferase</keyword>
<dbReference type="SUPFAM" id="SSF51621">
    <property type="entry name" value="Phosphoenolpyruvate/pyruvate domain"/>
    <property type="match status" value="1"/>
</dbReference>
<comment type="function">
    <text evidence="11">Mitochondrial ribosome (mitoribosome) assembly factor. Binds at the interface of the head and body domains of the mitochondrial small ribosomal subunit (mt-SSU), occluding the mRNA channel and preventing compaction of the head domain towards the body. Probable inactive methyltransferase: retains the characteristic folding and ability to bind S-adenosyl-L-methionine, but it probably lost its methyltransferase activity.</text>
</comment>
<feature type="compositionally biased region" description="Low complexity" evidence="14">
    <location>
        <begin position="940"/>
        <end position="956"/>
    </location>
</feature>
<comment type="caution">
    <text evidence="15">The sequence shown here is derived from an EMBL/GenBank/DDBJ whole genome shotgun (WGS) entry which is preliminary data.</text>
</comment>
<evidence type="ECO:0000256" key="9">
    <source>
        <dbReference type="ARBA" id="ARBA00023014"/>
    </source>
</evidence>
<dbReference type="PANTHER" id="PTHR20881">
    <property type="entry name" value="3-METHYL-2-OXOBUTANOATE HYDROXYMETHYLTRANSFERASE"/>
    <property type="match status" value="1"/>
</dbReference>
<dbReference type="OrthoDB" id="425211at2759"/>
<feature type="region of interest" description="Disordered" evidence="14">
    <location>
        <begin position="759"/>
        <end position="802"/>
    </location>
</feature>
<dbReference type="EC" id="2.1.2.11" evidence="4 13"/>
<evidence type="ECO:0000256" key="5">
    <source>
        <dbReference type="ARBA" id="ARBA00022679"/>
    </source>
</evidence>
<dbReference type="Proteomes" id="UP000193218">
    <property type="component" value="Unassembled WGS sequence"/>
</dbReference>
<dbReference type="InterPro" id="IPR015813">
    <property type="entry name" value="Pyrv/PenolPyrv_kinase-like_dom"/>
</dbReference>
<protein>
    <recommendedName>
        <fullName evidence="4 13">3-methyl-2-oxobutanoate hydroxymethyltransferase</fullName>
        <ecNumber evidence="4 13">2.1.2.11</ecNumber>
    </recommendedName>
</protein>
<dbReference type="GO" id="GO:0005739">
    <property type="term" value="C:mitochondrion"/>
    <property type="evidence" value="ECO:0007669"/>
    <property type="project" value="UniProtKB-SubCell"/>
</dbReference>
<dbReference type="Pfam" id="PF09243">
    <property type="entry name" value="Rsm22"/>
    <property type="match status" value="2"/>
</dbReference>
<evidence type="ECO:0000256" key="6">
    <source>
        <dbReference type="ARBA" id="ARBA00022723"/>
    </source>
</evidence>
<dbReference type="HAMAP" id="MF_00156">
    <property type="entry name" value="PanB"/>
    <property type="match status" value="1"/>
</dbReference>
<keyword evidence="10" id="KW-0496">Mitochondrion</keyword>
<comment type="similarity">
    <text evidence="3 13">Belongs to the PanB family.</text>
</comment>
<keyword evidence="9" id="KW-0411">Iron-sulfur</keyword>
<dbReference type="InterPro" id="IPR003700">
    <property type="entry name" value="Pantoate_hydroxy_MeTrfase"/>
</dbReference>
<dbReference type="PANTHER" id="PTHR20881:SF0">
    <property type="entry name" value="3-METHYL-2-OXOBUTANOATE HYDROXYMETHYLTRANSFERASE"/>
    <property type="match status" value="1"/>
</dbReference>
<evidence type="ECO:0000256" key="7">
    <source>
        <dbReference type="ARBA" id="ARBA00022946"/>
    </source>
</evidence>
<feature type="region of interest" description="Disordered" evidence="14">
    <location>
        <begin position="976"/>
        <end position="995"/>
    </location>
</feature>
<organism evidence="15 16">
    <name type="scientific">Kockovaella imperatae</name>
    <dbReference type="NCBI Taxonomy" id="4999"/>
    <lineage>
        <taxon>Eukaryota</taxon>
        <taxon>Fungi</taxon>
        <taxon>Dikarya</taxon>
        <taxon>Basidiomycota</taxon>
        <taxon>Agaricomycotina</taxon>
        <taxon>Tremellomycetes</taxon>
        <taxon>Tremellales</taxon>
        <taxon>Cuniculitremaceae</taxon>
        <taxon>Kockovaella</taxon>
    </lineage>
</organism>
<name>A0A1Y1UMX3_9TREE</name>
<evidence type="ECO:0000256" key="14">
    <source>
        <dbReference type="SAM" id="MobiDB-lite"/>
    </source>
</evidence>
<accession>A0A1Y1UMX3</accession>
<evidence type="ECO:0000256" key="12">
    <source>
        <dbReference type="ARBA" id="ARBA00049172"/>
    </source>
</evidence>
<dbReference type="InterPro" id="IPR015324">
    <property type="entry name" value="Ribosomal_Rsm22-like"/>
</dbReference>
<dbReference type="GO" id="GO:0008168">
    <property type="term" value="F:methyltransferase activity"/>
    <property type="evidence" value="ECO:0007669"/>
    <property type="project" value="UniProtKB-KW"/>
</dbReference>
<feature type="region of interest" description="Disordered" evidence="14">
    <location>
        <begin position="43"/>
        <end position="71"/>
    </location>
</feature>
<feature type="region of interest" description="Disordered" evidence="14">
    <location>
        <begin position="247"/>
        <end position="294"/>
    </location>
</feature>
<dbReference type="InParanoid" id="A0A1Y1UMX3"/>
<feature type="compositionally biased region" description="Polar residues" evidence="14">
    <location>
        <begin position="882"/>
        <end position="899"/>
    </location>
</feature>
<keyword evidence="7" id="KW-0809">Transit peptide</keyword>
<proteinExistence type="inferred from homology"/>
<dbReference type="NCBIfam" id="TIGR00222">
    <property type="entry name" value="panB"/>
    <property type="match status" value="1"/>
</dbReference>
<dbReference type="InterPro" id="IPR040442">
    <property type="entry name" value="Pyrv_kinase-like_dom_sf"/>
</dbReference>
<evidence type="ECO:0000313" key="16">
    <source>
        <dbReference type="Proteomes" id="UP000193218"/>
    </source>
</evidence>
<dbReference type="STRING" id="4999.A0A1Y1UMX3"/>
<dbReference type="GO" id="GO:0051536">
    <property type="term" value="F:iron-sulfur cluster binding"/>
    <property type="evidence" value="ECO:0007669"/>
    <property type="project" value="UniProtKB-KW"/>
</dbReference>
<feature type="compositionally biased region" description="Low complexity" evidence="14">
    <location>
        <begin position="43"/>
        <end position="57"/>
    </location>
</feature>
<dbReference type="GO" id="GO:0006412">
    <property type="term" value="P:translation"/>
    <property type="evidence" value="ECO:0007669"/>
    <property type="project" value="InterPro"/>
</dbReference>
<dbReference type="UniPathway" id="UPA00028">
    <property type="reaction ID" value="UER00003"/>
</dbReference>
<keyword evidence="13" id="KW-0566">Pantothenate biosynthesis</keyword>
<comment type="function">
    <text evidence="13">Catalyzes the reversible reaction in which hydroxymethyl group from 5,10-methylenetetrahydrofolate is transferred onto alpha-ketoisovalerate to form ketopantoate.</text>
</comment>
<evidence type="ECO:0000256" key="2">
    <source>
        <dbReference type="ARBA" id="ARBA00005033"/>
    </source>
</evidence>
<dbReference type="NCBIfam" id="NF001452">
    <property type="entry name" value="PRK00311.1"/>
    <property type="match status" value="1"/>
</dbReference>
<reference evidence="15 16" key="1">
    <citation type="submission" date="2017-03" db="EMBL/GenBank/DDBJ databases">
        <title>Widespread Adenine N6-methylation of Active Genes in Fungi.</title>
        <authorList>
            <consortium name="DOE Joint Genome Institute"/>
            <person name="Mondo S.J."/>
            <person name="Dannebaum R.O."/>
            <person name="Kuo R.C."/>
            <person name="Louie K.B."/>
            <person name="Bewick A.J."/>
            <person name="Labutti K."/>
            <person name="Haridas S."/>
            <person name="Kuo A."/>
            <person name="Salamov A."/>
            <person name="Ahrendt S.R."/>
            <person name="Lau R."/>
            <person name="Bowen B.P."/>
            <person name="Lipzen A."/>
            <person name="Sullivan W."/>
            <person name="Andreopoulos W.B."/>
            <person name="Clum A."/>
            <person name="Lindquist E."/>
            <person name="Daum C."/>
            <person name="Northen T.R."/>
            <person name="Ramamoorthy G."/>
            <person name="Schmitz R.J."/>
            <person name="Gryganskyi A."/>
            <person name="Culley D."/>
            <person name="Magnuson J."/>
            <person name="James T.Y."/>
            <person name="O'Malley M.A."/>
            <person name="Stajich J.E."/>
            <person name="Spatafora J.W."/>
            <person name="Visel A."/>
            <person name="Grigoriev I.V."/>
        </authorList>
    </citation>
    <scope>NUCLEOTIDE SEQUENCE [LARGE SCALE GENOMIC DNA]</scope>
    <source>
        <strain evidence="15 16">NRRL Y-17943</strain>
    </source>
</reference>
<comment type="subcellular location">
    <subcellularLocation>
        <location evidence="1">Mitochondrion</location>
    </subcellularLocation>
</comment>
<gene>
    <name evidence="15" type="ORF">BD324DRAFT_617465</name>
</gene>
<feature type="region of interest" description="Disordered" evidence="14">
    <location>
        <begin position="1"/>
        <end position="23"/>
    </location>
</feature>
<dbReference type="EMBL" id="NBSH01000003">
    <property type="protein sequence ID" value="ORX38824.1"/>
    <property type="molecule type" value="Genomic_DNA"/>
</dbReference>
<dbReference type="GO" id="GO:0000287">
    <property type="term" value="F:magnesium ion binding"/>
    <property type="evidence" value="ECO:0007669"/>
    <property type="project" value="TreeGrafter"/>
</dbReference>
<feature type="region of interest" description="Disordered" evidence="14">
    <location>
        <begin position="934"/>
        <end position="969"/>
    </location>
</feature>
<keyword evidence="8" id="KW-0408">Iron</keyword>
<feature type="region of interest" description="Disordered" evidence="14">
    <location>
        <begin position="1299"/>
        <end position="1318"/>
    </location>
</feature>
<dbReference type="GO" id="GO:0003864">
    <property type="term" value="F:3-methyl-2-oxobutanoate hydroxymethyltransferase activity"/>
    <property type="evidence" value="ECO:0007669"/>
    <property type="project" value="UniProtKB-EC"/>
</dbReference>
<evidence type="ECO:0000256" key="8">
    <source>
        <dbReference type="ARBA" id="ARBA00023004"/>
    </source>
</evidence>
<evidence type="ECO:0000256" key="10">
    <source>
        <dbReference type="ARBA" id="ARBA00023128"/>
    </source>
</evidence>
<evidence type="ECO:0000256" key="4">
    <source>
        <dbReference type="ARBA" id="ARBA00012618"/>
    </source>
</evidence>
<dbReference type="GeneID" id="33556730"/>
<evidence type="ECO:0000256" key="1">
    <source>
        <dbReference type="ARBA" id="ARBA00004173"/>
    </source>
</evidence>
<evidence type="ECO:0000256" key="3">
    <source>
        <dbReference type="ARBA" id="ARBA00008676"/>
    </source>
</evidence>
<feature type="region of interest" description="Disordered" evidence="14">
    <location>
        <begin position="877"/>
        <end position="902"/>
    </location>
</feature>
<feature type="compositionally biased region" description="Basic and acidic residues" evidence="14">
    <location>
        <begin position="771"/>
        <end position="792"/>
    </location>
</feature>
<dbReference type="GO" id="GO:0032259">
    <property type="term" value="P:methylation"/>
    <property type="evidence" value="ECO:0007669"/>
    <property type="project" value="UniProtKB-KW"/>
</dbReference>
<dbReference type="CDD" id="cd06557">
    <property type="entry name" value="KPHMT-like"/>
    <property type="match status" value="1"/>
</dbReference>
<feature type="region of interest" description="Disordered" evidence="14">
    <location>
        <begin position="709"/>
        <end position="729"/>
    </location>
</feature>
<dbReference type="Gene3D" id="3.20.20.60">
    <property type="entry name" value="Phosphoenolpyruvate-binding domains"/>
    <property type="match status" value="1"/>
</dbReference>
<comment type="catalytic activity">
    <reaction evidence="12 13">
        <text>(6R)-5,10-methylene-5,6,7,8-tetrahydrofolate + 3-methyl-2-oxobutanoate + H2O = 2-dehydropantoate + (6S)-5,6,7,8-tetrahydrofolate</text>
        <dbReference type="Rhea" id="RHEA:11824"/>
        <dbReference type="ChEBI" id="CHEBI:11561"/>
        <dbReference type="ChEBI" id="CHEBI:11851"/>
        <dbReference type="ChEBI" id="CHEBI:15377"/>
        <dbReference type="ChEBI" id="CHEBI:15636"/>
        <dbReference type="ChEBI" id="CHEBI:57453"/>
        <dbReference type="EC" id="2.1.2.11"/>
    </reaction>
</comment>
<sequence length="1318" mass="145771">MPLPRPARVLRQPSSLSNTGIRRLNRHAGAVLNQATRPFNTTKTFVSTSSESSNSRSFHQTPVASKPELGTVDESYTDKLLKDIDQLGYPRSNSRSAYESDDYEDSREERRSPAAVMGSKRIGAVALPREMERGIQLMLNSADGFKVRNHYREMVSKPYTSHIRRKTRSSIPEDEMPMAKAAAFLPGEYAAVRNVLEEMTRRNVDWDLDPERDPSKEIPSVVEFTGGLGPGLWAALDVMEALPSSSRSSWVLEEDEDESPISSREHVQQRLAKAASEQDAFDEQNSMDQEDLSIANHENVKTLSAPKLRYQMVHDTLQDIQIMKKMLGDRSNVPVDVSWTPRYESTENTSKPTLTMSTFILSTLRPNERDRHYKALLATEAPWIVVVDHATPESWQSISEARDWFRQRSTAESPLTLFAPCPHDGVCPLQGTREICSFSQKLQTPHFLRRTKNHKRGEEQKQYSYLVITRDPMARRSDRSSTSAPAGYFGGVAKDRLRHRAMQLHSNDSGRIIPDEEGSELYKVVSQAEADVDAAGNAVQREWDEPGLPALDRISDLSGDVENRTRHLQADAFHWPRLVAPPIKRSGHVIMDTCDANGELWAMWGYAELVLIGKIQRITIAKSHSKQGYHDARKATWGDLFPHKPKAKAVIRERGIKKLSPVDHAQGEDSGALFEEILSAGMSSEPVGDGPNHFGSPDWVETVSSEAVDVAATPKPKKSNPKSIQSDKELVELLKKRDKDKRRGKPENVLNLADFDPIDNSAFAPTPDAVPRTRKDKPSRMRKEKAIRDQMQGKRPTGIPLDTELLGDLDGIDPALAEAIMRSLSGSQNKANEVYQVQSEGGPVKTEFKSWTEDLHSDGSGDAELPPWLADQDRWNDRTEVSSDSPGPSQRSPRSNESWSVVGAQQRVLSGIPEEERQMLDRVKAQMLEGLRLEMEGNGASSPSSKKPARRSTSPPTGRRKFSSFASSRVGLQPATSFSQKRYMSVRPRETTSVNGARLPRRKVTIAELDRLRSTNTPITVLTAYDYPTALLSESCGVDVTLVGDSLSQVALGHHETHSLTLDEMIHHCRAVTRGAKTPFVIADVPFGAFESSVEKGMESVLRMIKEGGIDGVKIEGGPEIIPLVERLSSYGIPVMPHLGLRPQRATSTSGYLVQGRTVESAKEVFEQALAMERAGATMILLEAIPHPLATYITERLSIPTIGIGAGSGTSGQVLVITDVLGVYAPDSSDLNGSEGGAFPQPKFVRQFGSVGQESRRAIGEYVRHVQDRSFPETGEETYGMKKDAWDAFLASMEGVNETKAIQGDTASGKTRDTEDGA</sequence>
<dbReference type="FunFam" id="3.20.20.60:FF:000047">
    <property type="entry name" value="3-methyl-2-oxobutanoate hydroxymethyltransferase"/>
    <property type="match status" value="1"/>
</dbReference>
<keyword evidence="15" id="KW-0489">Methyltransferase</keyword>
<evidence type="ECO:0000313" key="15">
    <source>
        <dbReference type="EMBL" id="ORX38824.1"/>
    </source>
</evidence>
<evidence type="ECO:0000256" key="11">
    <source>
        <dbReference type="ARBA" id="ARBA00045681"/>
    </source>
</evidence>
<comment type="pathway">
    <text evidence="2 13">Cofactor biosynthesis; (R)-pantothenate biosynthesis; (R)-pantoate from 3-methyl-2-oxobutanoate: step 1/2.</text>
</comment>